<sequence>MPKLVLRDCYVVVNGTNFSDHVSSCEIQMSKDEVETTNFSGSGRERVHGLQDNSFTVTFQQDFAAASVDDVLFPLWDTEIEFTVEIRPRSGAVSASNPRYTGTCILLEYQPLSGDVGDLSETEVTFNVQRGTFTRATS</sequence>
<dbReference type="RefSeq" id="WP_190222721.1">
    <property type="nucleotide sequence ID" value="NZ_BNBS01000020.1"/>
</dbReference>
<dbReference type="EMBL" id="BNDW01000068">
    <property type="protein sequence ID" value="GHI25261.1"/>
    <property type="molecule type" value="Genomic_DNA"/>
</dbReference>
<keyword evidence="2" id="KW-1185">Reference proteome</keyword>
<reference evidence="1" key="1">
    <citation type="submission" date="2024-05" db="EMBL/GenBank/DDBJ databases">
        <title>Whole genome shotgun sequence of Streptomyces hydrogenans NBRC 13475.</title>
        <authorList>
            <person name="Komaki H."/>
            <person name="Tamura T."/>
        </authorList>
    </citation>
    <scope>NUCLEOTIDE SEQUENCE</scope>
    <source>
        <strain evidence="1">NBRC 13475</strain>
    </source>
</reference>
<evidence type="ECO:0000313" key="2">
    <source>
        <dbReference type="Proteomes" id="UP001052739"/>
    </source>
</evidence>
<organism evidence="1 2">
    <name type="scientific">Streptomyces hydrogenans</name>
    <dbReference type="NCBI Taxonomy" id="1873719"/>
    <lineage>
        <taxon>Bacteria</taxon>
        <taxon>Bacillati</taxon>
        <taxon>Actinomycetota</taxon>
        <taxon>Actinomycetes</taxon>
        <taxon>Kitasatosporales</taxon>
        <taxon>Streptomycetaceae</taxon>
        <taxon>Streptomyces</taxon>
    </lineage>
</organism>
<comment type="caution">
    <text evidence="1">The sequence shown here is derived from an EMBL/GenBank/DDBJ whole genome shotgun (WGS) entry which is preliminary data.</text>
</comment>
<accession>A0ABQ3PJR0</accession>
<dbReference type="Proteomes" id="UP001052739">
    <property type="component" value="Unassembled WGS sequence"/>
</dbReference>
<gene>
    <name evidence="1" type="ORF">Shyd_66320</name>
</gene>
<evidence type="ECO:0000313" key="1">
    <source>
        <dbReference type="EMBL" id="GHI25261.1"/>
    </source>
</evidence>
<evidence type="ECO:0008006" key="3">
    <source>
        <dbReference type="Google" id="ProtNLM"/>
    </source>
</evidence>
<proteinExistence type="predicted"/>
<protein>
    <recommendedName>
        <fullName evidence="3">Phage tail protein</fullName>
    </recommendedName>
</protein>
<name>A0ABQ3PJR0_9ACTN</name>